<evidence type="ECO:0000256" key="1">
    <source>
        <dbReference type="SAM" id="Coils"/>
    </source>
</evidence>
<evidence type="ECO:0000313" key="5">
    <source>
        <dbReference type="Proteomes" id="UP001388259"/>
    </source>
</evidence>
<evidence type="ECO:0000313" key="4">
    <source>
        <dbReference type="EMBL" id="MEM0571919.1"/>
    </source>
</evidence>
<dbReference type="EMBL" id="JAZBJM010000001">
    <property type="protein sequence ID" value="MEM0517340.1"/>
    <property type="molecule type" value="Genomic_DNA"/>
</dbReference>
<feature type="coiled-coil region" evidence="1">
    <location>
        <begin position="662"/>
        <end position="723"/>
    </location>
</feature>
<keyword evidence="1" id="KW-0175">Coiled coil</keyword>
<reference evidence="3 6" key="1">
    <citation type="submission" date="2024-01" db="EMBL/GenBank/DDBJ databases">
        <title>Aequorivita flavus sp. nov., isolated from deep-sea sediment.</title>
        <authorList>
            <person name="Chen X."/>
        </authorList>
    </citation>
    <scope>NUCLEOTIDE SEQUENCE</scope>
    <source>
        <strain evidence="3">MCCC 1A16923</strain>
        <strain evidence="4 6">MCCC 1A16935</strain>
    </source>
</reference>
<dbReference type="Proteomes" id="UP001388259">
    <property type="component" value="Unassembled WGS sequence"/>
</dbReference>
<dbReference type="EMBL" id="JBANCF010000001">
    <property type="protein sequence ID" value="MEM0571919.1"/>
    <property type="molecule type" value="Genomic_DNA"/>
</dbReference>
<protein>
    <submittedName>
        <fullName evidence="3">DUF349 domain-containing protein</fullName>
    </submittedName>
</protein>
<feature type="coiled-coil region" evidence="1">
    <location>
        <begin position="399"/>
        <end position="427"/>
    </location>
</feature>
<comment type="caution">
    <text evidence="3">The sequence shown here is derived from an EMBL/GenBank/DDBJ whole genome shotgun (WGS) entry which is preliminary data.</text>
</comment>
<evidence type="ECO:0000256" key="2">
    <source>
        <dbReference type="SAM" id="MobiDB-lite"/>
    </source>
</evidence>
<organism evidence="3 5">
    <name type="scientific">Aequorivita flava</name>
    <dbReference type="NCBI Taxonomy" id="3114371"/>
    <lineage>
        <taxon>Bacteria</taxon>
        <taxon>Pseudomonadati</taxon>
        <taxon>Bacteroidota</taxon>
        <taxon>Flavobacteriia</taxon>
        <taxon>Flavobacteriales</taxon>
        <taxon>Flavobacteriaceae</taxon>
        <taxon>Aequorivita</taxon>
    </lineage>
</organism>
<feature type="region of interest" description="Disordered" evidence="2">
    <location>
        <begin position="1"/>
        <end position="159"/>
    </location>
</feature>
<feature type="compositionally biased region" description="Basic and acidic residues" evidence="2">
    <location>
        <begin position="13"/>
        <end position="37"/>
    </location>
</feature>
<feature type="compositionally biased region" description="Basic and acidic residues" evidence="2">
    <location>
        <begin position="92"/>
        <end position="114"/>
    </location>
</feature>
<dbReference type="Pfam" id="PF03993">
    <property type="entry name" value="DUF349"/>
    <property type="match status" value="5"/>
</dbReference>
<feature type="compositionally biased region" description="Basic and acidic residues" evidence="2">
    <location>
        <begin position="47"/>
        <end position="58"/>
    </location>
</feature>
<name>A0AB35YPV8_9FLAO</name>
<accession>A0AB35YPV8</accession>
<feature type="compositionally biased region" description="Acidic residues" evidence="2">
    <location>
        <begin position="128"/>
        <end position="150"/>
    </location>
</feature>
<dbReference type="RefSeq" id="WP_342686682.1">
    <property type="nucleotide sequence ID" value="NZ_JAZBJM010000001.1"/>
</dbReference>
<feature type="compositionally biased region" description="Basic and acidic residues" evidence="2">
    <location>
        <begin position="65"/>
        <end position="85"/>
    </location>
</feature>
<keyword evidence="6" id="KW-1185">Reference proteome</keyword>
<dbReference type="Proteomes" id="UP001390963">
    <property type="component" value="Unassembled WGS sequence"/>
</dbReference>
<proteinExistence type="predicted"/>
<dbReference type="InterPro" id="IPR007139">
    <property type="entry name" value="DUF349"/>
</dbReference>
<evidence type="ECO:0000313" key="6">
    <source>
        <dbReference type="Proteomes" id="UP001390963"/>
    </source>
</evidence>
<dbReference type="AlphaFoldDB" id="A0AB35YPV8"/>
<gene>
    <name evidence="4" type="ORF">VZD24_00195</name>
    <name evidence="3" type="ORF">VZD85_03165</name>
</gene>
<sequence length="725" mass="85532">MSDKNLPQEENEKEISTSKTTERTKDETEDTATSKEETVEEVTTEDTAVKTETDKPSEENSENSLKTDDAADKTTTEAEKLEKGTVVENAMVDEKQAVAEKDTLEPTTNEKIESADSDTTETTVAETEASEEEDEEEVASSEDEEEDEHAEETAQKDYSTLSEKELVAEFDKLLKSKKIQELKHDVEEIRSEFNSKFNEELERKKEEFLADGGNIIDFHYTTPLKKEFNSLYFDYKEKRNNHYKNLKKDLQSNLDKRWELIEELKGLLGAEENINTTYKHFKEIQEKWHLAGAIPRDKYNTVWNTYHHHVENFYDFLHLNREFRDLDFKHNLDAKLKLITRAEELTQEADINKAFRELQMLHKMWKEDIGPVAKEYRDEVWDKFSEATKVIHDRRQEQLAAMEKDFEENLEKKKELIEAIKKAAEEAKPSHQGWQNAIKNVQELRDTFFNTGRVPRANNKEIWKAFKDATGNFNHLKNSFYKNQKKEQYANLEKKRELIKIAEENKDSEDFDATTQLMKKIQNDWKSIGHVPRKDSDKIWKQFKKACNHYFDRLHAQKNEANKEEVAHFETKQKMLEKLNSFELSGDHKADLKSIKEHITAWKEIGRVPYNKRNIEQKFNKTLDGLFSKLDLGKKETELIKFDNKLNTLVNREDERKLQNEHFFISKKIDETRDEIRQLENNLGFFHHVDESNPLVKEVHNNIARHKEQLEVWKAKLSKIKEVRE</sequence>
<evidence type="ECO:0000313" key="3">
    <source>
        <dbReference type="EMBL" id="MEM0517340.1"/>
    </source>
</evidence>